<sequence length="411" mass="44674">MPVATIDEAIEDIRQGKIVILVDDEDRENEGDLTMAAEAVTPEAINFMAKYGRGLICLTLTPDTCDRLRLNPMVANNTSSFGTAFTVSIEAKKGVSTGISAADRAHTILTAVAPETRAEDLARPGHVFPLRARSGGVLVRTGQTEGSVDLARLAGLTPAGVICEIMNDDGTMARMPELREFAKEHGLKICTVADLVAYRMRTETLVQRSVEATMPTLYGGDFKAIAFDNQVDNLEHIALVKGDVAGDEPVLVRVHSECLTGDVFGSCRCDCGEQLQSAMAMIEREGKGVILYMRQEGRGIGLVNKLKAYVLQDEGKDTVEANLELGFKADLRDYGIGAQILVNLGLKNIRLLTNNPKKVIGLEGYGINIIDRVQIEVQPNSCNLRYLQTKRDKMGHLLVNVDTSETPGENI</sequence>
<keyword evidence="16 20" id="KW-0456">Lyase</keyword>
<dbReference type="EC" id="4.1.99.12" evidence="20"/>
<dbReference type="PANTHER" id="PTHR21327:SF18">
    <property type="entry name" value="3,4-DIHYDROXY-2-BUTANONE 4-PHOSPHATE SYNTHASE"/>
    <property type="match status" value="1"/>
</dbReference>
<evidence type="ECO:0000256" key="15">
    <source>
        <dbReference type="ARBA" id="ARBA00023211"/>
    </source>
</evidence>
<keyword evidence="17 20" id="KW-0511">Multifunctional enzyme</keyword>
<dbReference type="GO" id="GO:0009231">
    <property type="term" value="P:riboflavin biosynthetic process"/>
    <property type="evidence" value="ECO:0007669"/>
    <property type="project" value="UniProtKB-UniRule"/>
</dbReference>
<dbReference type="Pfam" id="PF00925">
    <property type="entry name" value="GTP_cyclohydro2"/>
    <property type="match status" value="1"/>
</dbReference>
<feature type="binding site" evidence="20">
    <location>
        <position position="271"/>
    </location>
    <ligand>
        <name>Zn(2+)</name>
        <dbReference type="ChEBI" id="CHEBI:29105"/>
        <note>catalytic</note>
    </ligand>
</feature>
<feature type="region of interest" description="GTP cyclohydrolase II" evidence="20">
    <location>
        <begin position="202"/>
        <end position="411"/>
    </location>
</feature>
<evidence type="ECO:0000256" key="7">
    <source>
        <dbReference type="ARBA" id="ARBA00008976"/>
    </source>
</evidence>
<feature type="binding site" evidence="20">
    <location>
        <position position="358"/>
    </location>
    <ligand>
        <name>GTP</name>
        <dbReference type="ChEBI" id="CHEBI:37565"/>
    </ligand>
</feature>
<keyword evidence="11 20" id="KW-0378">Hydrolase</keyword>
<dbReference type="InterPro" id="IPR032677">
    <property type="entry name" value="GTP_cyclohydro_II"/>
</dbReference>
<dbReference type="HAMAP" id="MF_00180">
    <property type="entry name" value="RibB"/>
    <property type="match status" value="1"/>
</dbReference>
<evidence type="ECO:0000256" key="8">
    <source>
        <dbReference type="ARBA" id="ARBA00022619"/>
    </source>
</evidence>
<comment type="caution">
    <text evidence="22">The sequence shown here is derived from an EMBL/GenBank/DDBJ whole genome shotgun (WGS) entry which is preliminary data.</text>
</comment>
<protein>
    <recommendedName>
        <fullName evidence="20">Riboflavin biosynthesis protein RibBA</fullName>
    </recommendedName>
    <domain>
        <recommendedName>
            <fullName evidence="20">3,4-dihydroxy-2-butanone 4-phosphate synthase</fullName>
            <shortName evidence="20">DHBP synthase</shortName>
            <ecNumber evidence="20">4.1.99.12</ecNumber>
        </recommendedName>
    </domain>
    <domain>
        <recommendedName>
            <fullName evidence="20">GTP cyclohydrolase-2</fullName>
            <ecNumber evidence="20">3.5.4.25</ecNumber>
        </recommendedName>
        <alternativeName>
            <fullName evidence="20">GTP cyclohydrolase II</fullName>
        </alternativeName>
    </domain>
</protein>
<evidence type="ECO:0000256" key="14">
    <source>
        <dbReference type="ARBA" id="ARBA00023134"/>
    </source>
</evidence>
<dbReference type="Proteomes" id="UP000319449">
    <property type="component" value="Unassembled WGS sequence"/>
</dbReference>
<feature type="binding site" evidence="20">
    <location>
        <begin position="27"/>
        <end position="28"/>
    </location>
    <ligand>
        <name>D-ribulose 5-phosphate</name>
        <dbReference type="ChEBI" id="CHEBI:58121"/>
    </ligand>
</feature>
<evidence type="ECO:0000256" key="20">
    <source>
        <dbReference type="HAMAP-Rule" id="MF_01283"/>
    </source>
</evidence>
<comment type="similarity">
    <text evidence="7 20">In the C-terminal section; belongs to the GTP cyclohydrolase II family.</text>
</comment>
<dbReference type="PANTHER" id="PTHR21327">
    <property type="entry name" value="GTP CYCLOHYDROLASE II-RELATED"/>
    <property type="match status" value="1"/>
</dbReference>
<feature type="binding site" evidence="20">
    <location>
        <position position="258"/>
    </location>
    <ligand>
        <name>Zn(2+)</name>
        <dbReference type="ChEBI" id="CHEBI:29105"/>
        <note>catalytic</note>
    </ligand>
</feature>
<feature type="active site" description="Proton acceptor; for GTP cyclohydrolase activity" evidence="20">
    <location>
        <position position="330"/>
    </location>
</feature>
<evidence type="ECO:0000256" key="11">
    <source>
        <dbReference type="ARBA" id="ARBA00022801"/>
    </source>
</evidence>
<feature type="domain" description="GTP cyclohydrolase II" evidence="21">
    <location>
        <begin position="208"/>
        <end position="374"/>
    </location>
</feature>
<dbReference type="InterPro" id="IPR000926">
    <property type="entry name" value="RibA"/>
</dbReference>
<keyword evidence="14 20" id="KW-0342">GTP-binding</keyword>
<feature type="active site" description="Nucleophile; for GTP cyclohydrolase activity" evidence="20">
    <location>
        <position position="332"/>
    </location>
</feature>
<evidence type="ECO:0000256" key="19">
    <source>
        <dbReference type="ARBA" id="ARBA00049295"/>
    </source>
</evidence>
<dbReference type="RefSeq" id="WP_145023070.1">
    <property type="nucleotide sequence ID" value="NZ_VLLN01000014.1"/>
</dbReference>
<dbReference type="PIRSF" id="PIRSF001259">
    <property type="entry name" value="RibA"/>
    <property type="match status" value="1"/>
</dbReference>
<dbReference type="GO" id="GO:0030145">
    <property type="term" value="F:manganese ion binding"/>
    <property type="evidence" value="ECO:0007669"/>
    <property type="project" value="UniProtKB-UniRule"/>
</dbReference>
<dbReference type="GO" id="GO:0005829">
    <property type="term" value="C:cytosol"/>
    <property type="evidence" value="ECO:0007669"/>
    <property type="project" value="TreeGrafter"/>
</dbReference>
<dbReference type="HAMAP" id="MF_00179">
    <property type="entry name" value="RibA"/>
    <property type="match status" value="1"/>
</dbReference>
<evidence type="ECO:0000256" key="17">
    <source>
        <dbReference type="ARBA" id="ARBA00023268"/>
    </source>
</evidence>
<evidence type="ECO:0000313" key="22">
    <source>
        <dbReference type="EMBL" id="TWJ18776.1"/>
    </source>
</evidence>
<feature type="binding site" evidence="20">
    <location>
        <position position="318"/>
    </location>
    <ligand>
        <name>GTP</name>
        <dbReference type="ChEBI" id="CHEBI:37565"/>
    </ligand>
</feature>
<feature type="binding site" evidence="20">
    <location>
        <begin position="296"/>
        <end position="298"/>
    </location>
    <ligand>
        <name>GTP</name>
        <dbReference type="ChEBI" id="CHEBI:37565"/>
    </ligand>
</feature>
<dbReference type="Gene3D" id="3.90.870.10">
    <property type="entry name" value="DHBP synthase"/>
    <property type="match status" value="1"/>
</dbReference>
<dbReference type="InterPro" id="IPR036144">
    <property type="entry name" value="RibA-like_sf"/>
</dbReference>
<organism evidence="22 23">
    <name type="scientific">Geobacter argillaceus</name>
    <dbReference type="NCBI Taxonomy" id="345631"/>
    <lineage>
        <taxon>Bacteria</taxon>
        <taxon>Pseudomonadati</taxon>
        <taxon>Thermodesulfobacteriota</taxon>
        <taxon>Desulfuromonadia</taxon>
        <taxon>Geobacterales</taxon>
        <taxon>Geobacteraceae</taxon>
        <taxon>Geobacter</taxon>
    </lineage>
</organism>
<dbReference type="GO" id="GO:0008270">
    <property type="term" value="F:zinc ion binding"/>
    <property type="evidence" value="ECO:0007669"/>
    <property type="project" value="UniProtKB-UniRule"/>
</dbReference>
<comment type="cofactor">
    <cofactor evidence="2">
        <name>Mn(2+)</name>
        <dbReference type="ChEBI" id="CHEBI:29035"/>
    </cofactor>
</comment>
<keyword evidence="10 20" id="KW-0547">Nucleotide-binding</keyword>
<evidence type="ECO:0000256" key="12">
    <source>
        <dbReference type="ARBA" id="ARBA00022833"/>
    </source>
</evidence>
<dbReference type="CDD" id="cd00641">
    <property type="entry name" value="GTP_cyclohydro2"/>
    <property type="match status" value="1"/>
</dbReference>
<keyword evidence="12 20" id="KW-0862">Zinc</keyword>
<evidence type="ECO:0000256" key="5">
    <source>
        <dbReference type="ARBA" id="ARBA00004904"/>
    </source>
</evidence>
<evidence type="ECO:0000256" key="18">
    <source>
        <dbReference type="ARBA" id="ARBA00043932"/>
    </source>
</evidence>
<reference evidence="22 23" key="1">
    <citation type="submission" date="2019-07" db="EMBL/GenBank/DDBJ databases">
        <title>Genomic Encyclopedia of Archaeal and Bacterial Type Strains, Phase II (KMG-II): from individual species to whole genera.</title>
        <authorList>
            <person name="Goeker M."/>
        </authorList>
    </citation>
    <scope>NUCLEOTIDE SEQUENCE [LARGE SCALE GENOMIC DNA]</scope>
    <source>
        <strain evidence="22 23">ATCC BAA-1139</strain>
    </source>
</reference>
<gene>
    <name evidence="20" type="primary">ribBA</name>
    <name evidence="22" type="ORF">JN12_02411</name>
</gene>
<evidence type="ECO:0000256" key="1">
    <source>
        <dbReference type="ARBA" id="ARBA00000141"/>
    </source>
</evidence>
<feature type="region of interest" description="DHBP synthase" evidence="20">
    <location>
        <begin position="1"/>
        <end position="201"/>
    </location>
</feature>
<comment type="pathway">
    <text evidence="5 20">Cofactor biosynthesis; riboflavin biosynthesis; 2-hydroxy-3-oxobutyl phosphate from D-ribulose 5-phosphate: step 1/1.</text>
</comment>
<comment type="caution">
    <text evidence="20">Lacks conserved residue(s) required for the propagation of feature annotation.</text>
</comment>
<comment type="catalytic activity">
    <reaction evidence="19 20">
        <text>GTP + 4 H2O = 2,5-diamino-6-hydroxy-4-(5-phosphoribosylamino)-pyrimidine + formate + 2 phosphate + 3 H(+)</text>
        <dbReference type="Rhea" id="RHEA:23704"/>
        <dbReference type="ChEBI" id="CHEBI:15377"/>
        <dbReference type="ChEBI" id="CHEBI:15378"/>
        <dbReference type="ChEBI" id="CHEBI:15740"/>
        <dbReference type="ChEBI" id="CHEBI:37565"/>
        <dbReference type="ChEBI" id="CHEBI:43474"/>
        <dbReference type="ChEBI" id="CHEBI:58614"/>
        <dbReference type="EC" id="3.5.4.25"/>
    </reaction>
</comment>
<evidence type="ECO:0000256" key="2">
    <source>
        <dbReference type="ARBA" id="ARBA00001936"/>
    </source>
</evidence>
<dbReference type="Gene3D" id="3.40.50.10990">
    <property type="entry name" value="GTP cyclohydrolase II"/>
    <property type="match status" value="1"/>
</dbReference>
<feature type="binding site" evidence="20">
    <location>
        <position position="274"/>
    </location>
    <ligand>
        <name>GTP</name>
        <dbReference type="ChEBI" id="CHEBI:37565"/>
    </ligand>
</feature>
<feature type="binding site" evidence="20">
    <location>
        <position position="28"/>
    </location>
    <ligand>
        <name>Mg(2+)</name>
        <dbReference type="ChEBI" id="CHEBI:18420"/>
        <label>2</label>
    </ligand>
</feature>
<dbReference type="GO" id="GO:0003935">
    <property type="term" value="F:GTP cyclohydrolase II activity"/>
    <property type="evidence" value="ECO:0007669"/>
    <property type="project" value="UniProtKB-UniRule"/>
</dbReference>
<dbReference type="Pfam" id="PF00926">
    <property type="entry name" value="DHBP_synthase"/>
    <property type="match status" value="1"/>
</dbReference>
<evidence type="ECO:0000256" key="16">
    <source>
        <dbReference type="ARBA" id="ARBA00023239"/>
    </source>
</evidence>
<evidence type="ECO:0000256" key="10">
    <source>
        <dbReference type="ARBA" id="ARBA00022741"/>
    </source>
</evidence>
<dbReference type="EC" id="3.5.4.25" evidence="20"/>
<dbReference type="OrthoDB" id="9793111at2"/>
<feature type="binding site" evidence="20">
    <location>
        <position position="32"/>
    </location>
    <ligand>
        <name>D-ribulose 5-phosphate</name>
        <dbReference type="ChEBI" id="CHEBI:58121"/>
    </ligand>
</feature>
<dbReference type="InterPro" id="IPR000422">
    <property type="entry name" value="DHBP_synthase_RibB"/>
</dbReference>
<evidence type="ECO:0000256" key="3">
    <source>
        <dbReference type="ARBA" id="ARBA00002284"/>
    </source>
</evidence>
<dbReference type="InterPro" id="IPR017945">
    <property type="entry name" value="DHBP_synth_RibB-like_a/b_dom"/>
</dbReference>
<dbReference type="SUPFAM" id="SSF55821">
    <property type="entry name" value="YrdC/RibB"/>
    <property type="match status" value="1"/>
</dbReference>
<keyword evidence="8 20" id="KW-0686">Riboflavin biosynthesis</keyword>
<dbReference type="NCBIfam" id="TIGR00506">
    <property type="entry name" value="ribB"/>
    <property type="match status" value="1"/>
</dbReference>
<evidence type="ECO:0000256" key="9">
    <source>
        <dbReference type="ARBA" id="ARBA00022723"/>
    </source>
</evidence>
<keyword evidence="9 20" id="KW-0479">Metal-binding</keyword>
<keyword evidence="13 20" id="KW-0460">Magnesium</keyword>
<comment type="function">
    <text evidence="3 20">Catalyzes the conversion of D-ribulose 5-phosphate to formate and 3,4-dihydroxy-2-butanone 4-phosphate.</text>
</comment>
<dbReference type="UniPathway" id="UPA00275">
    <property type="reaction ID" value="UER00399"/>
</dbReference>
<feature type="binding site" evidence="20">
    <location>
        <begin position="253"/>
        <end position="257"/>
    </location>
    <ligand>
        <name>GTP</name>
        <dbReference type="ChEBI" id="CHEBI:37565"/>
    </ligand>
</feature>
<feature type="binding site" evidence="20">
    <location>
        <position position="28"/>
    </location>
    <ligand>
        <name>Mg(2+)</name>
        <dbReference type="ChEBI" id="CHEBI:18420"/>
        <label>1</label>
    </ligand>
</feature>
<dbReference type="FunFam" id="3.40.50.10990:FF:000001">
    <property type="entry name" value="Riboflavin biosynthesis protein RibBA"/>
    <property type="match status" value="1"/>
</dbReference>
<feature type="binding site" evidence="20">
    <location>
        <position position="269"/>
    </location>
    <ligand>
        <name>Zn(2+)</name>
        <dbReference type="ChEBI" id="CHEBI:29105"/>
        <note>catalytic</note>
    </ligand>
</feature>
<name>A0A562VLD7_9BACT</name>
<evidence type="ECO:0000259" key="21">
    <source>
        <dbReference type="Pfam" id="PF00925"/>
    </source>
</evidence>
<evidence type="ECO:0000313" key="23">
    <source>
        <dbReference type="Proteomes" id="UP000319449"/>
    </source>
</evidence>
<comment type="cofactor">
    <cofactor evidence="20">
        <name>Mg(2+)</name>
        <dbReference type="ChEBI" id="CHEBI:18420"/>
    </cofactor>
    <cofactor evidence="20">
        <name>Mn(2+)</name>
        <dbReference type="ChEBI" id="CHEBI:29035"/>
    </cofactor>
    <text evidence="20">Binds 2 divalent metal cations per subunit. Magnesium or manganese.</text>
</comment>
<feature type="binding site" evidence="20">
    <location>
        <position position="353"/>
    </location>
    <ligand>
        <name>GTP</name>
        <dbReference type="ChEBI" id="CHEBI:37565"/>
    </ligand>
</feature>
<comment type="cofactor">
    <cofactor evidence="20">
        <name>Zn(2+)</name>
        <dbReference type="ChEBI" id="CHEBI:29105"/>
    </cofactor>
    <text evidence="20">Binds 1 zinc ion per subunit.</text>
</comment>
<dbReference type="GO" id="GO:0000287">
    <property type="term" value="F:magnesium ion binding"/>
    <property type="evidence" value="ECO:0007669"/>
    <property type="project" value="UniProtKB-UniRule"/>
</dbReference>
<comment type="similarity">
    <text evidence="6 20">In the N-terminal section; belongs to the DHBP synthase family.</text>
</comment>
<dbReference type="NCBIfam" id="NF006803">
    <property type="entry name" value="PRK09311.1"/>
    <property type="match status" value="1"/>
</dbReference>
<dbReference type="GO" id="GO:0005525">
    <property type="term" value="F:GTP binding"/>
    <property type="evidence" value="ECO:0007669"/>
    <property type="project" value="UniProtKB-KW"/>
</dbReference>
<evidence type="ECO:0000256" key="4">
    <source>
        <dbReference type="ARBA" id="ARBA00004853"/>
    </source>
</evidence>
<dbReference type="HAMAP" id="MF_01283">
    <property type="entry name" value="RibBA"/>
    <property type="match status" value="1"/>
</dbReference>
<accession>A0A562VLD7</accession>
<keyword evidence="23" id="KW-1185">Reference proteome</keyword>
<dbReference type="GO" id="GO:0008686">
    <property type="term" value="F:3,4-dihydroxy-2-butanone-4-phosphate synthase activity"/>
    <property type="evidence" value="ECO:0007669"/>
    <property type="project" value="UniProtKB-UniRule"/>
</dbReference>
<feature type="site" description="Essential for DHBP synthase activity" evidence="20">
    <location>
        <position position="126"/>
    </location>
</feature>
<comment type="function">
    <text evidence="18 20">Catalyzes the conversion of GTP to 2,5-diamino-6-ribosylamino-4(3H)-pyrimidinone 5'-phosphate (DARP), formate and pyrophosphate.</text>
</comment>
<proteinExistence type="inferred from homology"/>
<dbReference type="NCBIfam" id="NF001591">
    <property type="entry name" value="PRK00393.1"/>
    <property type="match status" value="1"/>
</dbReference>
<dbReference type="InterPro" id="IPR016299">
    <property type="entry name" value="Riboflavin_synth_RibBA"/>
</dbReference>
<evidence type="ECO:0000256" key="6">
    <source>
        <dbReference type="ARBA" id="ARBA00005520"/>
    </source>
</evidence>
<dbReference type="NCBIfam" id="TIGR00505">
    <property type="entry name" value="ribA"/>
    <property type="match status" value="1"/>
</dbReference>
<comment type="catalytic activity">
    <reaction evidence="1 20">
        <text>D-ribulose 5-phosphate = (2S)-2-hydroxy-3-oxobutyl phosphate + formate + H(+)</text>
        <dbReference type="Rhea" id="RHEA:18457"/>
        <dbReference type="ChEBI" id="CHEBI:15378"/>
        <dbReference type="ChEBI" id="CHEBI:15740"/>
        <dbReference type="ChEBI" id="CHEBI:58121"/>
        <dbReference type="ChEBI" id="CHEBI:58830"/>
        <dbReference type="EC" id="4.1.99.12"/>
    </reaction>
</comment>
<dbReference type="FunFam" id="3.90.870.10:FF:000001">
    <property type="entry name" value="Riboflavin biosynthesis protein RibBA"/>
    <property type="match status" value="1"/>
</dbReference>
<feature type="site" description="Essential for DHBP synthase activity" evidence="20">
    <location>
        <position position="164"/>
    </location>
</feature>
<evidence type="ECO:0000256" key="13">
    <source>
        <dbReference type="ARBA" id="ARBA00022842"/>
    </source>
</evidence>
<dbReference type="AlphaFoldDB" id="A0A562VLD7"/>
<dbReference type="SUPFAM" id="SSF142695">
    <property type="entry name" value="RibA-like"/>
    <property type="match status" value="1"/>
</dbReference>
<dbReference type="EMBL" id="VLLN01000014">
    <property type="protein sequence ID" value="TWJ18776.1"/>
    <property type="molecule type" value="Genomic_DNA"/>
</dbReference>
<comment type="pathway">
    <text evidence="4 20">Cofactor biosynthesis; riboflavin biosynthesis; 5-amino-6-(D-ribitylamino)uracil from GTP: step 1/4.</text>
</comment>
<feature type="binding site" evidence="20">
    <location>
        <position position="164"/>
    </location>
    <ligand>
        <name>D-ribulose 5-phosphate</name>
        <dbReference type="ChEBI" id="CHEBI:58121"/>
    </ligand>
</feature>
<keyword evidence="15 20" id="KW-0464">Manganese</keyword>